<evidence type="ECO:0008006" key="4">
    <source>
        <dbReference type="Google" id="ProtNLM"/>
    </source>
</evidence>
<dbReference type="InterPro" id="IPR039312">
    <property type="entry name" value="ZPR"/>
</dbReference>
<evidence type="ECO:0000256" key="1">
    <source>
        <dbReference type="SAM" id="Coils"/>
    </source>
</evidence>
<organism evidence="2 3">
    <name type="scientific">Dorcoceras hygrometricum</name>
    <dbReference type="NCBI Taxonomy" id="472368"/>
    <lineage>
        <taxon>Eukaryota</taxon>
        <taxon>Viridiplantae</taxon>
        <taxon>Streptophyta</taxon>
        <taxon>Embryophyta</taxon>
        <taxon>Tracheophyta</taxon>
        <taxon>Spermatophyta</taxon>
        <taxon>Magnoliopsida</taxon>
        <taxon>eudicotyledons</taxon>
        <taxon>Gunneridae</taxon>
        <taxon>Pentapetalae</taxon>
        <taxon>asterids</taxon>
        <taxon>lamiids</taxon>
        <taxon>Lamiales</taxon>
        <taxon>Gesneriaceae</taxon>
        <taxon>Didymocarpoideae</taxon>
        <taxon>Trichosporeae</taxon>
        <taxon>Loxocarpinae</taxon>
        <taxon>Dorcoceras</taxon>
    </lineage>
</organism>
<accession>A0A2Z7CQA4</accession>
<evidence type="ECO:0000313" key="3">
    <source>
        <dbReference type="Proteomes" id="UP000250235"/>
    </source>
</evidence>
<protein>
    <recommendedName>
        <fullName evidence="4">Protein LITTLE ZIPPER 3-like</fullName>
    </recommendedName>
</protein>
<keyword evidence="3" id="KW-1185">Reference proteome</keyword>
<evidence type="ECO:0000313" key="2">
    <source>
        <dbReference type="EMBL" id="KZV48953.1"/>
    </source>
</evidence>
<feature type="coiled-coil region" evidence="1">
    <location>
        <begin position="19"/>
        <end position="46"/>
    </location>
</feature>
<dbReference type="PANTHER" id="PTHR33601:SF1">
    <property type="entry name" value="PROTEIN LITTLE ZIPPER 4"/>
    <property type="match status" value="1"/>
</dbReference>
<reference evidence="2 3" key="1">
    <citation type="journal article" date="2015" name="Proc. Natl. Acad. Sci. U.S.A.">
        <title>The resurrection genome of Boea hygrometrica: A blueprint for survival of dehydration.</title>
        <authorList>
            <person name="Xiao L."/>
            <person name="Yang G."/>
            <person name="Zhang L."/>
            <person name="Yang X."/>
            <person name="Zhao S."/>
            <person name="Ji Z."/>
            <person name="Zhou Q."/>
            <person name="Hu M."/>
            <person name="Wang Y."/>
            <person name="Chen M."/>
            <person name="Xu Y."/>
            <person name="Jin H."/>
            <person name="Xiao X."/>
            <person name="Hu G."/>
            <person name="Bao F."/>
            <person name="Hu Y."/>
            <person name="Wan P."/>
            <person name="Li L."/>
            <person name="Deng X."/>
            <person name="Kuang T."/>
            <person name="Xiang C."/>
            <person name="Zhu J.K."/>
            <person name="Oliver M.J."/>
            <person name="He Y."/>
        </authorList>
    </citation>
    <scope>NUCLEOTIDE SEQUENCE [LARGE SCALE GENOMIC DNA]</scope>
    <source>
        <strain evidence="3">cv. XS01</strain>
    </source>
</reference>
<sequence length="69" mass="7733">MEKVNSKLYLENCYIMKENDRLRKKAAILNQENQALLNQLRQKLAAAATTAPIPDLNMSVATPSSKSNK</sequence>
<dbReference type="Proteomes" id="UP000250235">
    <property type="component" value="Unassembled WGS sequence"/>
</dbReference>
<gene>
    <name evidence="2" type="ORF">F511_09549</name>
</gene>
<proteinExistence type="predicted"/>
<keyword evidence="1" id="KW-0175">Coiled coil</keyword>
<dbReference type="AlphaFoldDB" id="A0A2Z7CQA4"/>
<name>A0A2Z7CQA4_9LAMI</name>
<dbReference type="EMBL" id="KQ993790">
    <property type="protein sequence ID" value="KZV48953.1"/>
    <property type="molecule type" value="Genomic_DNA"/>
</dbReference>
<dbReference type="PANTHER" id="PTHR33601">
    <property type="entry name" value="PROTEIN LITTLE ZIPPER 4"/>
    <property type="match status" value="1"/>
</dbReference>